<accession>A0A645EZJ5</accession>
<name>A0A645EZJ5_9ZZZZ</name>
<reference evidence="1" key="1">
    <citation type="submission" date="2019-08" db="EMBL/GenBank/DDBJ databases">
        <authorList>
            <person name="Kucharzyk K."/>
            <person name="Murdoch R.W."/>
            <person name="Higgins S."/>
            <person name="Loffler F."/>
        </authorList>
    </citation>
    <scope>NUCLEOTIDE SEQUENCE</scope>
</reference>
<evidence type="ECO:0000313" key="1">
    <source>
        <dbReference type="EMBL" id="MPN07461.1"/>
    </source>
</evidence>
<dbReference type="EMBL" id="VSSQ01053433">
    <property type="protein sequence ID" value="MPN07461.1"/>
    <property type="molecule type" value="Genomic_DNA"/>
</dbReference>
<gene>
    <name evidence="1" type="ORF">SDC9_154731</name>
</gene>
<comment type="caution">
    <text evidence="1">The sequence shown here is derived from an EMBL/GenBank/DDBJ whole genome shotgun (WGS) entry which is preliminary data.</text>
</comment>
<dbReference type="AlphaFoldDB" id="A0A645EZJ5"/>
<proteinExistence type="predicted"/>
<protein>
    <submittedName>
        <fullName evidence="1">Uncharacterized protein</fullName>
    </submittedName>
</protein>
<sequence length="129" mass="14211">MQRDQKQHPVRVAVHDVRHRTFTDLAKRVRHVVFTGVGLLYGGNADLADGIIRVIRVDEGRVIGGDRHAERREALPHVAPLRLRHPEKAGNPVRRGNAVGDLPLPVVPFWIMGGIILASLHVTASIHSG</sequence>
<organism evidence="1">
    <name type="scientific">bioreactor metagenome</name>
    <dbReference type="NCBI Taxonomy" id="1076179"/>
    <lineage>
        <taxon>unclassified sequences</taxon>
        <taxon>metagenomes</taxon>
        <taxon>ecological metagenomes</taxon>
    </lineage>
</organism>